<feature type="compositionally biased region" description="Low complexity" evidence="1">
    <location>
        <begin position="813"/>
        <end position="828"/>
    </location>
</feature>
<dbReference type="CDD" id="cd11282">
    <property type="entry name" value="ADF_coactosin_like"/>
    <property type="match status" value="1"/>
</dbReference>
<dbReference type="eggNOG" id="ENOG502RYYT">
    <property type="taxonomic scope" value="Eukaryota"/>
</dbReference>
<feature type="compositionally biased region" description="Polar residues" evidence="1">
    <location>
        <begin position="339"/>
        <end position="348"/>
    </location>
</feature>
<sequence length="1434" mass="154358">MSLNGLDDVKLKEAHDVAVAEPGGWFLLKYISRDEVELLGKGNGGIVEIRNAIASYEEPSPLFGFLRYRRRNVLIKYVPEDCSRLVQARVAVHFNAVTERFSPYDTDFAIATAKELRDTTLSAACSLHTASGSTSSSTSSLRRRRLMEIAEDAEEDNRKRQSTVLEERPGTAKSAKSIGKTAPIVEPSSATPPAPSNTDDGLIPLTLPNPHSFKSTKNDLETSPPPPRERFELESKSPPKPTDEPQSRKSSQLTRPELNSYNTYSTGTRPRIKLGPRPSLDVSSSRPHTSGAASHYRPVSTLPIGLKIFGKGSRQRPTSTYNTDAPSTIIPPPPIPDSMSENYQNSTPVRPHTSGGRPPPKENVPMNPLISPTSTKMPSITPEKARLMKALEMRKKKSASAAAEPTSPSVPHNLINTPQHETRQVSNAIQGAPDTLTAQNNLAKDDDSAIAFDANSAMKIDESDATKSDSYPVSPTAQSERAESTSASSLSESADGTLQVTDAEKNASRGSKSNNPSSSQPDSTPAESYVAGTTGGDLGADNASVPTQAATAEKLQTEFVEAQLHSLAPAEVEKVEDGNSGLSHNVLAEDFPTESVSAPAPAHSTPAQAATNVNSEKSPITLQPNESQNTITPIEPAKVDKHVTFDESEDHVIPDTSMRDDDATNSEYSVPAEDDTVHEVVEENAVVKDAPEPVQIIAEPVTEATTMVKTDNVVPERTPEAVPAVEQASAIDVSEINEQTSALTEQAPKVSEESAVAKPAEVEKASEPAAESTLIAKLDKKGEAPNSTSELEDTKATATIAPIVTELHAASDTKPSVVVTPKSPVGSTFSVDSRPTVSGDDRPRGDKSATKKKKRGLEPIRTDIEVPDRRNADDANLSSDDEFMDELQSAVMQEAKPISVSKSPISPMFPTPKKADSWRNKFSRAASNPMKKSEPESQLLTPPKSENPTPTRSVSSSAAYLKKISQEASKPAPTKKVNVGSGIAARMKAFEKFSSGPSTPPVSTGPPPGSTPAFFSVRKASNRVPSRSPGPSVAERANSITRNTPPPESRDSSPETRRTRERSSSIKNRLSSFEPDTVPTPQPTSRPRPESISVTARIIRDPSQPYPSQAELKKDPSEYAPLDLKQSPLVIDHQRAVTAKETIQQRRQSKERRLSNSSDATNTTVKNRRSSVTIVKDLINERRASFAERRRSINLDPNNSSTNLRNTSRPPSMKSPSRPPSTHTSPVHTRSQSITSRLSSSSNRDMNDGYMSPSPSGDLSSSEDKASKKSNRASRMLRRMSSSLSSGRKALAHAVSPTVREESEPGNSAQPLSPQSGPSTPNINIGDVNVQFPDSLLWKRRSMMLDSQGFLILSPALTASGNGKAAAGGATRRFHLSDFRRPVIPDMEMEELPNSVLLDFDVGGGLQIACEDRAGQSRVLEVLQDAHQSVGQSQ</sequence>
<feature type="region of interest" description="Disordered" evidence="1">
    <location>
        <begin position="593"/>
        <end position="675"/>
    </location>
</feature>
<feature type="compositionally biased region" description="Basic and acidic residues" evidence="1">
    <location>
        <begin position="227"/>
        <end position="247"/>
    </location>
</feature>
<feature type="compositionally biased region" description="Polar residues" evidence="1">
    <location>
        <begin position="605"/>
        <end position="632"/>
    </location>
</feature>
<feature type="region of interest" description="Disordered" evidence="1">
    <location>
        <begin position="459"/>
        <end position="550"/>
    </location>
</feature>
<dbReference type="KEGG" id="glz:GLAREA_06195"/>
<dbReference type="GeneID" id="19465249"/>
<dbReference type="OMA" id="GNTLQCA"/>
<gene>
    <name evidence="2" type="ORF">GLAREA_06195</name>
</gene>
<feature type="compositionally biased region" description="Polar residues" evidence="1">
    <location>
        <begin position="1155"/>
        <end position="1168"/>
    </location>
</feature>
<feature type="compositionally biased region" description="Polar residues" evidence="1">
    <location>
        <begin position="315"/>
        <end position="326"/>
    </location>
</feature>
<feature type="compositionally biased region" description="Polar residues" evidence="1">
    <location>
        <begin position="936"/>
        <end position="958"/>
    </location>
</feature>
<feature type="compositionally biased region" description="Low complexity" evidence="1">
    <location>
        <begin position="508"/>
        <end position="523"/>
    </location>
</feature>
<feature type="compositionally biased region" description="Low complexity" evidence="1">
    <location>
        <begin position="896"/>
        <end position="906"/>
    </location>
</feature>
<proteinExistence type="predicted"/>
<dbReference type="OrthoDB" id="74412at2759"/>
<feature type="compositionally biased region" description="Low complexity" evidence="1">
    <location>
        <begin position="1198"/>
        <end position="1244"/>
    </location>
</feature>
<feature type="region of interest" description="Disordered" evidence="1">
    <location>
        <begin position="149"/>
        <end position="441"/>
    </location>
</feature>
<keyword evidence="3" id="KW-1185">Reference proteome</keyword>
<evidence type="ECO:0000256" key="1">
    <source>
        <dbReference type="SAM" id="MobiDB-lite"/>
    </source>
</evidence>
<dbReference type="InterPro" id="IPR029006">
    <property type="entry name" value="ADF-H/Gelsolin-like_dom_sf"/>
</dbReference>
<feature type="compositionally biased region" description="Pro residues" evidence="1">
    <location>
        <begin position="998"/>
        <end position="1010"/>
    </location>
</feature>
<feature type="compositionally biased region" description="Polar residues" evidence="1">
    <location>
        <begin position="406"/>
        <end position="429"/>
    </location>
</feature>
<feature type="compositionally biased region" description="Low complexity" evidence="1">
    <location>
        <begin position="484"/>
        <end position="494"/>
    </location>
</feature>
<feature type="compositionally biased region" description="Polar residues" evidence="1">
    <location>
        <begin position="1305"/>
        <end position="1323"/>
    </location>
</feature>
<feature type="compositionally biased region" description="Basic and acidic residues" evidence="1">
    <location>
        <begin position="856"/>
        <end position="873"/>
    </location>
</feature>
<evidence type="ECO:0000313" key="2">
    <source>
        <dbReference type="EMBL" id="EPE33183.1"/>
    </source>
</evidence>
<organism evidence="2 3">
    <name type="scientific">Glarea lozoyensis (strain ATCC 20868 / MF5171)</name>
    <dbReference type="NCBI Taxonomy" id="1116229"/>
    <lineage>
        <taxon>Eukaryota</taxon>
        <taxon>Fungi</taxon>
        <taxon>Dikarya</taxon>
        <taxon>Ascomycota</taxon>
        <taxon>Pezizomycotina</taxon>
        <taxon>Leotiomycetes</taxon>
        <taxon>Helotiales</taxon>
        <taxon>Helotiaceae</taxon>
        <taxon>Glarea</taxon>
    </lineage>
</organism>
<dbReference type="HOGENOM" id="CLU_004392_0_0_1"/>
<dbReference type="SUPFAM" id="SSF55753">
    <property type="entry name" value="Actin depolymerizing proteins"/>
    <property type="match status" value="1"/>
</dbReference>
<dbReference type="RefSeq" id="XP_008079800.1">
    <property type="nucleotide sequence ID" value="XM_008081609.1"/>
</dbReference>
<accession>S3E413</accession>
<feature type="compositionally biased region" description="Basic and acidic residues" evidence="1">
    <location>
        <begin position="637"/>
        <end position="662"/>
    </location>
</feature>
<feature type="compositionally biased region" description="Polar residues" evidence="1">
    <location>
        <begin position="281"/>
        <end position="292"/>
    </location>
</feature>
<feature type="compositionally biased region" description="Basic and acidic residues" evidence="1">
    <location>
        <begin position="1048"/>
        <end position="1064"/>
    </location>
</feature>
<feature type="compositionally biased region" description="Basic and acidic residues" evidence="1">
    <location>
        <begin position="383"/>
        <end position="393"/>
    </location>
</feature>
<feature type="compositionally biased region" description="Polar residues" evidence="1">
    <location>
        <begin position="468"/>
        <end position="478"/>
    </location>
</feature>
<protein>
    <submittedName>
        <fullName evidence="2">Actin depolymerizing protein</fullName>
    </submittedName>
</protein>
<dbReference type="Proteomes" id="UP000016922">
    <property type="component" value="Unassembled WGS sequence"/>
</dbReference>
<feature type="compositionally biased region" description="Basic residues" evidence="1">
    <location>
        <begin position="1268"/>
        <end position="1278"/>
    </location>
</feature>
<feature type="compositionally biased region" description="Basic and acidic residues" evidence="1">
    <location>
        <begin position="839"/>
        <end position="849"/>
    </location>
</feature>
<dbReference type="STRING" id="1116229.S3E413"/>
<feature type="compositionally biased region" description="Polar residues" evidence="1">
    <location>
        <begin position="248"/>
        <end position="268"/>
    </location>
</feature>
<dbReference type="Gene3D" id="3.40.20.10">
    <property type="entry name" value="Severin"/>
    <property type="match status" value="1"/>
</dbReference>
<reference evidence="2 3" key="1">
    <citation type="journal article" date="2013" name="BMC Genomics">
        <title>Genomics-driven discovery of the pneumocandin biosynthetic gene cluster in the fungus Glarea lozoyensis.</title>
        <authorList>
            <person name="Chen L."/>
            <person name="Yue Q."/>
            <person name="Zhang X."/>
            <person name="Xiang M."/>
            <person name="Wang C."/>
            <person name="Li S."/>
            <person name="Che Y."/>
            <person name="Ortiz-Lopez F.J."/>
            <person name="Bills G.F."/>
            <person name="Liu X."/>
            <person name="An Z."/>
        </authorList>
    </citation>
    <scope>NUCLEOTIDE SEQUENCE [LARGE SCALE GENOMIC DNA]</scope>
    <source>
        <strain evidence="3">ATCC 20868 / MF5171</strain>
    </source>
</reference>
<feature type="region of interest" description="Disordered" evidence="1">
    <location>
        <begin position="739"/>
        <end position="1168"/>
    </location>
</feature>
<evidence type="ECO:0000313" key="3">
    <source>
        <dbReference type="Proteomes" id="UP000016922"/>
    </source>
</evidence>
<feature type="region of interest" description="Disordered" evidence="1">
    <location>
        <begin position="1189"/>
        <end position="1326"/>
    </location>
</feature>
<name>S3E413_GLAL2</name>
<dbReference type="EMBL" id="KE145358">
    <property type="protein sequence ID" value="EPE33183.1"/>
    <property type="molecule type" value="Genomic_DNA"/>
</dbReference>